<dbReference type="Proteomes" id="UP000621500">
    <property type="component" value="Unassembled WGS sequence"/>
</dbReference>
<protein>
    <submittedName>
        <fullName evidence="2">Uncharacterized protein</fullName>
    </submittedName>
</protein>
<dbReference type="EMBL" id="BONX01000023">
    <property type="protein sequence ID" value="GIG96853.1"/>
    <property type="molecule type" value="Genomic_DNA"/>
</dbReference>
<accession>A0ABQ4EQB7</accession>
<gene>
    <name evidence="2" type="ORF">Pma05_34260</name>
</gene>
<keyword evidence="3" id="KW-1185">Reference proteome</keyword>
<name>A0ABQ4EQB7_9ACTN</name>
<sequence length="90" mass="9987">MEEWHLRRIGPDQRHTIGVDRIGDRDRVLPERRHPGQQVVQAGRSGQRQWPGIVDRSAQPAPAQRRLRAGRGVGGENGAPDAEQGLAERG</sequence>
<evidence type="ECO:0000256" key="1">
    <source>
        <dbReference type="SAM" id="MobiDB-lite"/>
    </source>
</evidence>
<proteinExistence type="predicted"/>
<evidence type="ECO:0000313" key="2">
    <source>
        <dbReference type="EMBL" id="GIG96853.1"/>
    </source>
</evidence>
<reference evidence="2 3" key="1">
    <citation type="submission" date="2021-01" db="EMBL/GenBank/DDBJ databases">
        <title>Whole genome shotgun sequence of Plantactinospora mayteni NBRC 109088.</title>
        <authorList>
            <person name="Komaki H."/>
            <person name="Tamura T."/>
        </authorList>
    </citation>
    <scope>NUCLEOTIDE SEQUENCE [LARGE SCALE GENOMIC DNA]</scope>
    <source>
        <strain evidence="2 3">NBRC 109088</strain>
    </source>
</reference>
<organism evidence="2 3">
    <name type="scientific">Plantactinospora mayteni</name>
    <dbReference type="NCBI Taxonomy" id="566021"/>
    <lineage>
        <taxon>Bacteria</taxon>
        <taxon>Bacillati</taxon>
        <taxon>Actinomycetota</taxon>
        <taxon>Actinomycetes</taxon>
        <taxon>Micromonosporales</taxon>
        <taxon>Micromonosporaceae</taxon>
        <taxon>Plantactinospora</taxon>
    </lineage>
</organism>
<evidence type="ECO:0000313" key="3">
    <source>
        <dbReference type="Proteomes" id="UP000621500"/>
    </source>
</evidence>
<feature type="region of interest" description="Disordered" evidence="1">
    <location>
        <begin position="34"/>
        <end position="90"/>
    </location>
</feature>
<comment type="caution">
    <text evidence="2">The sequence shown here is derived from an EMBL/GenBank/DDBJ whole genome shotgun (WGS) entry which is preliminary data.</text>
</comment>
<feature type="compositionally biased region" description="Polar residues" evidence="1">
    <location>
        <begin position="38"/>
        <end position="48"/>
    </location>
</feature>